<keyword evidence="1" id="KW-0812">Transmembrane</keyword>
<dbReference type="EMBL" id="LHYN01000016">
    <property type="protein sequence ID" value="KXB09113.1"/>
    <property type="molecule type" value="Genomic_DNA"/>
</dbReference>
<name>A0A133VRQ6_9EURY</name>
<evidence type="ECO:0000313" key="2">
    <source>
        <dbReference type="EMBL" id="KXB09113.1"/>
    </source>
</evidence>
<dbReference type="Proteomes" id="UP000070038">
    <property type="component" value="Unassembled WGS sequence"/>
</dbReference>
<gene>
    <name evidence="2" type="ORF">AKJ46_00910</name>
</gene>
<keyword evidence="1" id="KW-0472">Membrane</keyword>
<reference evidence="2 3" key="1">
    <citation type="journal article" date="2016" name="Sci. Rep.">
        <title>Metabolic traits of an uncultured archaeal lineage -MSBL1- from brine pools of the Red Sea.</title>
        <authorList>
            <person name="Mwirichia R."/>
            <person name="Alam I."/>
            <person name="Rashid M."/>
            <person name="Vinu M."/>
            <person name="Ba-Alawi W."/>
            <person name="Anthony Kamau A."/>
            <person name="Kamanda Ngugi D."/>
            <person name="Goker M."/>
            <person name="Klenk H.P."/>
            <person name="Bajic V."/>
            <person name="Stingl U."/>
        </authorList>
    </citation>
    <scope>NUCLEOTIDE SEQUENCE [LARGE SCALE GENOMIC DNA]</scope>
    <source>
        <strain evidence="2">SCGC-AAA833K04</strain>
    </source>
</reference>
<protein>
    <submittedName>
        <fullName evidence="2">Uncharacterized protein</fullName>
    </submittedName>
</protein>
<evidence type="ECO:0000256" key="1">
    <source>
        <dbReference type="SAM" id="Phobius"/>
    </source>
</evidence>
<evidence type="ECO:0000313" key="3">
    <source>
        <dbReference type="Proteomes" id="UP000070038"/>
    </source>
</evidence>
<sequence>MRYLNEYSITAIISVLLVIGLFTIAVTEQSTQEDESNDLKKLLVTIDGSIKTLRLRGENSASDVLEGIQSQYNSFTSPYESDNFDNKPNLVKLNQEIDNKLAKLKQSPDKNSIRELRGMIQEMANELGVRLSFIYENSMIIILGVSFILSLIMSIIIKIGVNWEKIRGIRIELKNWQDKLRQAQLKS</sequence>
<accession>A0A133VRQ6</accession>
<organism evidence="2 3">
    <name type="scientific">candidate division MSBL1 archaeon SCGC-AAA833K04</name>
    <dbReference type="NCBI Taxonomy" id="1698258"/>
    <lineage>
        <taxon>Archaea</taxon>
        <taxon>Methanobacteriati</taxon>
        <taxon>Methanobacteriota</taxon>
        <taxon>candidate division MSBL1</taxon>
    </lineage>
</organism>
<keyword evidence="1" id="KW-1133">Transmembrane helix</keyword>
<feature type="non-terminal residue" evidence="2">
    <location>
        <position position="187"/>
    </location>
</feature>
<keyword evidence="3" id="KW-1185">Reference proteome</keyword>
<feature type="transmembrane region" description="Helical" evidence="1">
    <location>
        <begin position="139"/>
        <end position="161"/>
    </location>
</feature>
<feature type="transmembrane region" description="Helical" evidence="1">
    <location>
        <begin position="7"/>
        <end position="26"/>
    </location>
</feature>
<proteinExistence type="predicted"/>
<dbReference type="AlphaFoldDB" id="A0A133VRQ6"/>
<comment type="caution">
    <text evidence="2">The sequence shown here is derived from an EMBL/GenBank/DDBJ whole genome shotgun (WGS) entry which is preliminary data.</text>
</comment>